<dbReference type="Proteomes" id="UP001164803">
    <property type="component" value="Chromosome"/>
</dbReference>
<keyword evidence="1" id="KW-1133">Transmembrane helix</keyword>
<name>A0ABY6Z6L2_9BACL</name>
<evidence type="ECO:0000313" key="2">
    <source>
        <dbReference type="EMBL" id="WAH37670.1"/>
    </source>
</evidence>
<proteinExistence type="predicted"/>
<organism evidence="2 3">
    <name type="scientific">Alicyclobacillus dauci</name>
    <dbReference type="NCBI Taxonomy" id="1475485"/>
    <lineage>
        <taxon>Bacteria</taxon>
        <taxon>Bacillati</taxon>
        <taxon>Bacillota</taxon>
        <taxon>Bacilli</taxon>
        <taxon>Bacillales</taxon>
        <taxon>Alicyclobacillaceae</taxon>
        <taxon>Alicyclobacillus</taxon>
    </lineage>
</organism>
<evidence type="ECO:0000256" key="1">
    <source>
        <dbReference type="SAM" id="Phobius"/>
    </source>
</evidence>
<keyword evidence="3" id="KW-1185">Reference proteome</keyword>
<feature type="transmembrane region" description="Helical" evidence="1">
    <location>
        <begin position="6"/>
        <end position="24"/>
    </location>
</feature>
<sequence>MKKHHIIYGSAIAVAAAILIGTGFQPNAIPPTPMFFLNLLGF</sequence>
<evidence type="ECO:0000313" key="3">
    <source>
        <dbReference type="Proteomes" id="UP001164803"/>
    </source>
</evidence>
<keyword evidence="1" id="KW-0472">Membrane</keyword>
<reference evidence="2" key="1">
    <citation type="submission" date="2022-08" db="EMBL/GenBank/DDBJ databases">
        <title>Alicyclobacillus dauci DSM2870, complete genome.</title>
        <authorList>
            <person name="Wang Q."/>
            <person name="Cai R."/>
            <person name="Wang Z."/>
        </authorList>
    </citation>
    <scope>NUCLEOTIDE SEQUENCE</scope>
    <source>
        <strain evidence="2">DSM 28700</strain>
    </source>
</reference>
<gene>
    <name evidence="2" type="ORF">NZD86_03925</name>
</gene>
<keyword evidence="1" id="KW-0812">Transmembrane</keyword>
<accession>A0ABY6Z6L2</accession>
<dbReference type="RefSeq" id="WP_268045185.1">
    <property type="nucleotide sequence ID" value="NZ_CP104064.1"/>
</dbReference>
<protein>
    <submittedName>
        <fullName evidence="2">Uncharacterized protein</fullName>
    </submittedName>
</protein>
<dbReference type="EMBL" id="CP104064">
    <property type="protein sequence ID" value="WAH37670.1"/>
    <property type="molecule type" value="Genomic_DNA"/>
</dbReference>